<dbReference type="GeneID" id="54779946"/>
<organism evidence="2 3">
    <name type="scientific">Diutina rugosa</name>
    <name type="common">Yeast</name>
    <name type="synonym">Candida rugosa</name>
    <dbReference type="NCBI Taxonomy" id="5481"/>
    <lineage>
        <taxon>Eukaryota</taxon>
        <taxon>Fungi</taxon>
        <taxon>Dikarya</taxon>
        <taxon>Ascomycota</taxon>
        <taxon>Saccharomycotina</taxon>
        <taxon>Pichiomycetes</taxon>
        <taxon>Debaryomycetaceae</taxon>
        <taxon>Diutina</taxon>
    </lineage>
</organism>
<dbReference type="EMBL" id="SWFT01000039">
    <property type="protein sequence ID" value="KAA8905916.1"/>
    <property type="molecule type" value="Genomic_DNA"/>
</dbReference>
<dbReference type="AlphaFoldDB" id="A0A642UV69"/>
<comment type="caution">
    <text evidence="2">The sequence shown here is derived from an EMBL/GenBank/DDBJ whole genome shotgun (WGS) entry which is preliminary data.</text>
</comment>
<keyword evidence="3" id="KW-1185">Reference proteome</keyword>
<name>A0A642UV69_DIURU</name>
<protein>
    <submittedName>
        <fullName evidence="2">Uncharacterized protein</fullName>
    </submittedName>
</protein>
<reference evidence="2 3" key="1">
    <citation type="submission" date="2019-07" db="EMBL/GenBank/DDBJ databases">
        <title>Genome assembly of two rare yeast pathogens: Diutina rugosa and Trichomonascus ciferrii.</title>
        <authorList>
            <person name="Mixao V."/>
            <person name="Saus E."/>
            <person name="Hansen A."/>
            <person name="Lass-Flor C."/>
            <person name="Gabaldon T."/>
        </authorList>
    </citation>
    <scope>NUCLEOTIDE SEQUENCE [LARGE SCALE GENOMIC DNA]</scope>
    <source>
        <strain evidence="2 3">CBS 613</strain>
    </source>
</reference>
<gene>
    <name evidence="2" type="ORF">DIURU_001293</name>
</gene>
<dbReference type="Proteomes" id="UP000449547">
    <property type="component" value="Unassembled WGS sequence"/>
</dbReference>
<dbReference type="OrthoDB" id="411372at2759"/>
<evidence type="ECO:0000313" key="3">
    <source>
        <dbReference type="Proteomes" id="UP000449547"/>
    </source>
</evidence>
<sequence length="98" mass="10927">MPPENAPLAISPEVIGYDTSPRWGLEPAPISFTTTNNPQQTSAILDDEDNKTLSDFEDYIPGSLSDLILTPQEKKRRVSRSQSGTLGDHHREDLFIMD</sequence>
<accession>A0A642UV69</accession>
<feature type="region of interest" description="Disordered" evidence="1">
    <location>
        <begin position="73"/>
        <end position="98"/>
    </location>
</feature>
<dbReference type="RefSeq" id="XP_034013897.1">
    <property type="nucleotide sequence ID" value="XM_034153820.1"/>
</dbReference>
<evidence type="ECO:0000313" key="2">
    <source>
        <dbReference type="EMBL" id="KAA8905916.1"/>
    </source>
</evidence>
<proteinExistence type="predicted"/>
<dbReference type="VEuPathDB" id="FungiDB:DIURU_001293"/>
<feature type="compositionally biased region" description="Basic and acidic residues" evidence="1">
    <location>
        <begin position="87"/>
        <end position="98"/>
    </location>
</feature>
<evidence type="ECO:0000256" key="1">
    <source>
        <dbReference type="SAM" id="MobiDB-lite"/>
    </source>
</evidence>